<keyword evidence="3" id="KW-1185">Reference proteome</keyword>
<protein>
    <submittedName>
        <fullName evidence="2">Uncharacterized protein</fullName>
    </submittedName>
</protein>
<dbReference type="Proteomes" id="UP001285263">
    <property type="component" value="Unassembled WGS sequence"/>
</dbReference>
<sequence>MSIFDLDNYTDAVSDAVDAIGDAGDLIGGILKSISPLLGMVPGIGTAFSVAVYAAGAIAAKDSITDALIGSASAAMPPGVPRIAFDGAVSVSRDVVEGRPVTDSVISACRHAAQSAGGAPAAAAFDSGVAVLKGGPVDQRIIDQGRAFALQGGGQAAAASYDAGVSIARGRGADQVVVDVARGYISQVGGPVALAAFDTGVALAYAKTLREAAYAGLHTLVRGNDGIEKILNFIEKVGRAKTLASGVQQLLESDLAEDFLQAIHQYVPTPNIAAIERELQPYTDFFRDHPELLNVASGDLAGQWEIDEAIVRAAQALMRDGTRDERLLKLFEQVQGTSIGKGDLGGDLAGTKDRNDAYARQGREMASGDKQLTAHRSNNGRYVPGLWVRGFDVGSAVSHRQSEFGPGQTAIRDSLRGASQQSGYNRARDLQYQRTIKLHQALDGLSKQVLSGREEALSAFGMGLGALSTTAARATRAAAMVPLTPKSPAHVDASGETDAAAYPSTPGTDAADYK</sequence>
<proteinExistence type="predicted"/>
<comment type="caution">
    <text evidence="2">The sequence shown here is derived from an EMBL/GenBank/DDBJ whole genome shotgun (WGS) entry which is preliminary data.</text>
</comment>
<feature type="region of interest" description="Disordered" evidence="1">
    <location>
        <begin position="485"/>
        <end position="514"/>
    </location>
</feature>
<evidence type="ECO:0000313" key="2">
    <source>
        <dbReference type="EMBL" id="MDY0746902.1"/>
    </source>
</evidence>
<evidence type="ECO:0000313" key="3">
    <source>
        <dbReference type="Proteomes" id="UP001285263"/>
    </source>
</evidence>
<reference evidence="2 3" key="1">
    <citation type="submission" date="2023-11" db="EMBL/GenBank/DDBJ databases">
        <title>Paucibacter sp. nov., isolated from fresh soil in Korea.</title>
        <authorList>
            <person name="Le N.T.T."/>
        </authorList>
    </citation>
    <scope>NUCLEOTIDE SEQUENCE [LARGE SCALE GENOMIC DNA]</scope>
    <source>
        <strain evidence="2 3">R3-3</strain>
    </source>
</reference>
<dbReference type="RefSeq" id="WP_320424874.1">
    <property type="nucleotide sequence ID" value="NZ_JAXCLA010000007.1"/>
</dbReference>
<organism evidence="2 3">
    <name type="scientific">Roseateles agri</name>
    <dbReference type="NCBI Taxonomy" id="3098619"/>
    <lineage>
        <taxon>Bacteria</taxon>
        <taxon>Pseudomonadati</taxon>
        <taxon>Pseudomonadota</taxon>
        <taxon>Betaproteobacteria</taxon>
        <taxon>Burkholderiales</taxon>
        <taxon>Sphaerotilaceae</taxon>
        <taxon>Roseateles</taxon>
    </lineage>
</organism>
<evidence type="ECO:0000256" key="1">
    <source>
        <dbReference type="SAM" id="MobiDB-lite"/>
    </source>
</evidence>
<gene>
    <name evidence="2" type="ORF">SNE35_20485</name>
</gene>
<dbReference type="EMBL" id="JAXCLA010000007">
    <property type="protein sequence ID" value="MDY0746902.1"/>
    <property type="molecule type" value="Genomic_DNA"/>
</dbReference>
<accession>A0ABU5DKS6</accession>
<name>A0ABU5DKS6_9BURK</name>